<dbReference type="Proteomes" id="UP000199315">
    <property type="component" value="Unassembled WGS sequence"/>
</dbReference>
<name>A0A1D3TW30_9FIRM</name>
<evidence type="ECO:0000313" key="1">
    <source>
        <dbReference type="EMBL" id="SCP98364.1"/>
    </source>
</evidence>
<keyword evidence="2" id="KW-1185">Reference proteome</keyword>
<protein>
    <submittedName>
        <fullName evidence="1">Uncharacterized protein</fullName>
    </submittedName>
</protein>
<evidence type="ECO:0000313" key="2">
    <source>
        <dbReference type="Proteomes" id="UP000199315"/>
    </source>
</evidence>
<dbReference type="RefSeq" id="WP_091235326.1">
    <property type="nucleotide sequence ID" value="NZ_FMKA01000019.1"/>
</dbReference>
<proteinExistence type="predicted"/>
<accession>A0A1D3TW30</accession>
<sequence length="103" mass="12023">MANYPLTKMNKEGTLLHPQHSYYSDEYAKNTFDLFLSDCIVEDEHGKLHKYYRLHAKKAHNIEMAFAYDIHCPNCKSSMLKQIGSSLNYNELGLYRCPVCDKK</sequence>
<organism evidence="1 2">
    <name type="scientific">Anaerobium acetethylicum</name>
    <dbReference type="NCBI Taxonomy" id="1619234"/>
    <lineage>
        <taxon>Bacteria</taxon>
        <taxon>Bacillati</taxon>
        <taxon>Bacillota</taxon>
        <taxon>Clostridia</taxon>
        <taxon>Lachnospirales</taxon>
        <taxon>Lachnospiraceae</taxon>
        <taxon>Anaerobium</taxon>
    </lineage>
</organism>
<dbReference type="STRING" id="1619234.SAMN05421730_101966"/>
<dbReference type="EMBL" id="FMKA01000019">
    <property type="protein sequence ID" value="SCP98364.1"/>
    <property type="molecule type" value="Genomic_DNA"/>
</dbReference>
<reference evidence="1 2" key="1">
    <citation type="submission" date="2016-09" db="EMBL/GenBank/DDBJ databases">
        <authorList>
            <person name="Capua I."/>
            <person name="De Benedictis P."/>
            <person name="Joannis T."/>
            <person name="Lombin L.H."/>
            <person name="Cattoli G."/>
        </authorList>
    </citation>
    <scope>NUCLEOTIDE SEQUENCE [LARGE SCALE GENOMIC DNA]</scope>
    <source>
        <strain evidence="1 2">GluBS11</strain>
    </source>
</reference>
<dbReference type="OrthoDB" id="2082260at2"/>
<gene>
    <name evidence="1" type="ORF">SAMN05421730_101966</name>
</gene>
<dbReference type="AlphaFoldDB" id="A0A1D3TW30"/>